<organism evidence="1 2">
    <name type="scientific">Mycena metata</name>
    <dbReference type="NCBI Taxonomy" id="1033252"/>
    <lineage>
        <taxon>Eukaryota</taxon>
        <taxon>Fungi</taxon>
        <taxon>Dikarya</taxon>
        <taxon>Basidiomycota</taxon>
        <taxon>Agaricomycotina</taxon>
        <taxon>Agaricomycetes</taxon>
        <taxon>Agaricomycetidae</taxon>
        <taxon>Agaricales</taxon>
        <taxon>Marasmiineae</taxon>
        <taxon>Mycenaceae</taxon>
        <taxon>Mycena</taxon>
    </lineage>
</organism>
<dbReference type="AlphaFoldDB" id="A0AAD7JLJ0"/>
<dbReference type="Proteomes" id="UP001215598">
    <property type="component" value="Unassembled WGS sequence"/>
</dbReference>
<dbReference type="InterPro" id="IPR032675">
    <property type="entry name" value="LRR_dom_sf"/>
</dbReference>
<evidence type="ECO:0008006" key="3">
    <source>
        <dbReference type="Google" id="ProtNLM"/>
    </source>
</evidence>
<evidence type="ECO:0000313" key="1">
    <source>
        <dbReference type="EMBL" id="KAJ7767109.1"/>
    </source>
</evidence>
<gene>
    <name evidence="1" type="ORF">B0H16DRAFT_350848</name>
</gene>
<evidence type="ECO:0000313" key="2">
    <source>
        <dbReference type="Proteomes" id="UP001215598"/>
    </source>
</evidence>
<dbReference type="SUPFAM" id="SSF52058">
    <property type="entry name" value="L domain-like"/>
    <property type="match status" value="1"/>
</dbReference>
<name>A0AAD7JLJ0_9AGAR</name>
<accession>A0AAD7JLJ0</accession>
<dbReference type="Gene3D" id="1.20.1280.50">
    <property type="match status" value="1"/>
</dbReference>
<proteinExistence type="predicted"/>
<reference evidence="1" key="1">
    <citation type="submission" date="2023-03" db="EMBL/GenBank/DDBJ databases">
        <title>Massive genome expansion in bonnet fungi (Mycena s.s.) driven by repeated elements and novel gene families across ecological guilds.</title>
        <authorList>
            <consortium name="Lawrence Berkeley National Laboratory"/>
            <person name="Harder C.B."/>
            <person name="Miyauchi S."/>
            <person name="Viragh M."/>
            <person name="Kuo A."/>
            <person name="Thoen E."/>
            <person name="Andreopoulos B."/>
            <person name="Lu D."/>
            <person name="Skrede I."/>
            <person name="Drula E."/>
            <person name="Henrissat B."/>
            <person name="Morin E."/>
            <person name="Kohler A."/>
            <person name="Barry K."/>
            <person name="LaButti K."/>
            <person name="Morin E."/>
            <person name="Salamov A."/>
            <person name="Lipzen A."/>
            <person name="Mereny Z."/>
            <person name="Hegedus B."/>
            <person name="Baldrian P."/>
            <person name="Stursova M."/>
            <person name="Weitz H."/>
            <person name="Taylor A."/>
            <person name="Grigoriev I.V."/>
            <person name="Nagy L.G."/>
            <person name="Martin F."/>
            <person name="Kauserud H."/>
        </authorList>
    </citation>
    <scope>NUCLEOTIDE SEQUENCE</scope>
    <source>
        <strain evidence="1">CBHHK182m</strain>
    </source>
</reference>
<comment type="caution">
    <text evidence="1">The sequence shown here is derived from an EMBL/GenBank/DDBJ whole genome shotgun (WGS) entry which is preliminary data.</text>
</comment>
<sequence>MSPSSVACPRCGFPELAPPIVIVEPACTSPEYLHSNYLPPDSVIVGTRREMALAETGIVHVEEKMADLERVIDRLRLRRQGLHDFIAKHRRVLGRVLAPIRRLPNELLSEIFSHCVERDPYEWDPTTNVEWILVLVSRAWRAVSISMPQMWNRISISNTSAPKNMDLKAALSLQLERSTHLPLAIDFDFKSASAEQRISVLETLFSARDRWQVANIHLTQAEVLHFRSGFAFPKLTKLGFSLRPVTDEHTVSSIFRATPALQELCYNGRLVLGPHPTASLLQIGSFPLSQLRRLDLLDFGYHPSELSSVLGLACNILDLRLRGCFSLGDQVDPKALPNLVSLDVAECDGSILGFILAPVLRRLAISFPNARLSYDLESFMTRTGASLTDLTLHHAPAREALLGLLALAPHLTSLSMGHMDTVISWRFVKSLTCGLDKQNLVPQLVSLELTGLFESGFDDSLLVMLKSRCISGPLRSARIGGFRHLADIQGQLLRLGLNSVVDLSDKL</sequence>
<protein>
    <recommendedName>
        <fullName evidence="3">F-box domain-containing protein</fullName>
    </recommendedName>
</protein>
<keyword evidence="2" id="KW-1185">Reference proteome</keyword>
<dbReference type="Gene3D" id="3.80.10.10">
    <property type="entry name" value="Ribonuclease Inhibitor"/>
    <property type="match status" value="1"/>
</dbReference>
<dbReference type="EMBL" id="JARKIB010000022">
    <property type="protein sequence ID" value="KAJ7767109.1"/>
    <property type="molecule type" value="Genomic_DNA"/>
</dbReference>